<name>A0A2G9UHV5_TELCI</name>
<proteinExistence type="predicted"/>
<dbReference type="SUPFAM" id="SSF53098">
    <property type="entry name" value="Ribonuclease H-like"/>
    <property type="match status" value="1"/>
</dbReference>
<reference evidence="2 3" key="1">
    <citation type="submission" date="2015-09" db="EMBL/GenBank/DDBJ databases">
        <title>Draft genome of the parasitic nematode Teladorsagia circumcincta isolate WARC Sus (inbred).</title>
        <authorList>
            <person name="Mitreva M."/>
        </authorList>
    </citation>
    <scope>NUCLEOTIDE SEQUENCE [LARGE SCALE GENOMIC DNA]</scope>
    <source>
        <strain evidence="2 3">S</strain>
    </source>
</reference>
<dbReference type="GO" id="GO:0003723">
    <property type="term" value="F:RNA binding"/>
    <property type="evidence" value="ECO:0007669"/>
    <property type="project" value="InterPro"/>
</dbReference>
<dbReference type="PROSITE" id="PS50821">
    <property type="entry name" value="PAZ"/>
    <property type="match status" value="1"/>
</dbReference>
<dbReference type="Proteomes" id="UP000230423">
    <property type="component" value="Unassembled WGS sequence"/>
</dbReference>
<dbReference type="Pfam" id="PF02170">
    <property type="entry name" value="PAZ"/>
    <property type="match status" value="1"/>
</dbReference>
<evidence type="ECO:0000313" key="3">
    <source>
        <dbReference type="Proteomes" id="UP000230423"/>
    </source>
</evidence>
<dbReference type="Gene3D" id="2.170.260.10">
    <property type="entry name" value="paz domain"/>
    <property type="match status" value="1"/>
</dbReference>
<evidence type="ECO:0000259" key="1">
    <source>
        <dbReference type="PROSITE" id="PS50821"/>
    </source>
</evidence>
<keyword evidence="3" id="KW-1185">Reference proteome</keyword>
<evidence type="ECO:0000313" key="2">
    <source>
        <dbReference type="EMBL" id="PIO69312.1"/>
    </source>
</evidence>
<organism evidence="2 3">
    <name type="scientific">Teladorsagia circumcincta</name>
    <name type="common">Brown stomach worm</name>
    <name type="synonym">Ostertagia circumcincta</name>
    <dbReference type="NCBI Taxonomy" id="45464"/>
    <lineage>
        <taxon>Eukaryota</taxon>
        <taxon>Metazoa</taxon>
        <taxon>Ecdysozoa</taxon>
        <taxon>Nematoda</taxon>
        <taxon>Chromadorea</taxon>
        <taxon>Rhabditida</taxon>
        <taxon>Rhabditina</taxon>
        <taxon>Rhabditomorpha</taxon>
        <taxon>Strongyloidea</taxon>
        <taxon>Trichostrongylidae</taxon>
        <taxon>Teladorsagia</taxon>
    </lineage>
</organism>
<dbReference type="SUPFAM" id="SSF101690">
    <property type="entry name" value="PAZ domain"/>
    <property type="match status" value="1"/>
</dbReference>
<dbReference type="OrthoDB" id="5844028at2759"/>
<dbReference type="InterPro" id="IPR012337">
    <property type="entry name" value="RNaseH-like_sf"/>
</dbReference>
<gene>
    <name evidence="2" type="ORF">TELCIR_08868</name>
</gene>
<dbReference type="AlphaFoldDB" id="A0A2G9UHV5"/>
<dbReference type="InterPro" id="IPR036085">
    <property type="entry name" value="PAZ_dom_sf"/>
</dbReference>
<dbReference type="EMBL" id="KZ346708">
    <property type="protein sequence ID" value="PIO69312.1"/>
    <property type="molecule type" value="Genomic_DNA"/>
</dbReference>
<dbReference type="InterPro" id="IPR003100">
    <property type="entry name" value="PAZ_dom"/>
</dbReference>
<accession>A0A2G9UHV5</accession>
<protein>
    <submittedName>
        <fullName evidence="2">PAZ domain protein</fullName>
    </submittedName>
</protein>
<sequence length="268" mass="31086">MYRVSGIEYNMTPDSTFTLNNGTVTTLKNYFENQYNLKIRASRQPVLISEGKSKQPNGAPQYAYLLPELCYPTGLTDAMRKDFRHMRELSKHTRLDPEKRRQTTETLLSMIHSNEKCCALLERWGIHLDRRLVSFKSRELYPEKLLGSAPGGYTGYRAEWAKNVRNNGNFRGIDLRNWVVIAPNTAEGDRLSTLFIDGWFFTWDPKFWFFIDYEVFIVTEEVIQVGEVMKIRVNHPMYQNCKDSSPASYHEAVREAIARVSFIGGFAK</sequence>
<feature type="domain" description="PAZ" evidence="1">
    <location>
        <begin position="1"/>
        <end position="74"/>
    </location>
</feature>
<dbReference type="PANTHER" id="PTHR22891">
    <property type="entry name" value="EUKARYOTIC TRANSLATION INITIATION FACTOR 2C"/>
    <property type="match status" value="1"/>
</dbReference>
<dbReference type="SMART" id="SM00949">
    <property type="entry name" value="PAZ"/>
    <property type="match status" value="1"/>
</dbReference>